<organism evidence="1 2">
    <name type="scientific">Cuscuta epithymum</name>
    <dbReference type="NCBI Taxonomy" id="186058"/>
    <lineage>
        <taxon>Eukaryota</taxon>
        <taxon>Viridiplantae</taxon>
        <taxon>Streptophyta</taxon>
        <taxon>Embryophyta</taxon>
        <taxon>Tracheophyta</taxon>
        <taxon>Spermatophyta</taxon>
        <taxon>Magnoliopsida</taxon>
        <taxon>eudicotyledons</taxon>
        <taxon>Gunneridae</taxon>
        <taxon>Pentapetalae</taxon>
        <taxon>asterids</taxon>
        <taxon>lamiids</taxon>
        <taxon>Solanales</taxon>
        <taxon>Convolvulaceae</taxon>
        <taxon>Cuscuteae</taxon>
        <taxon>Cuscuta</taxon>
        <taxon>Cuscuta subgen. Cuscuta</taxon>
    </lineage>
</organism>
<evidence type="ECO:0008006" key="3">
    <source>
        <dbReference type="Google" id="ProtNLM"/>
    </source>
</evidence>
<name>A0AAV0E6E9_9ASTE</name>
<dbReference type="Pfam" id="PF06101">
    <property type="entry name" value="Vps62"/>
    <property type="match status" value="1"/>
</dbReference>
<reference evidence="1" key="1">
    <citation type="submission" date="2022-07" db="EMBL/GenBank/DDBJ databases">
        <authorList>
            <person name="Macas J."/>
            <person name="Novak P."/>
            <person name="Neumann P."/>
        </authorList>
    </citation>
    <scope>NUCLEOTIDE SEQUENCE</scope>
</reference>
<protein>
    <recommendedName>
        <fullName evidence="3">Vacuolar protein sorting-associated protein 62</fullName>
    </recommendedName>
</protein>
<evidence type="ECO:0000313" key="2">
    <source>
        <dbReference type="Proteomes" id="UP001152523"/>
    </source>
</evidence>
<dbReference type="PANTHER" id="PTHR48152:SF3">
    <property type="entry name" value="DUF946 FAMILY PROTEIN (DUF946)"/>
    <property type="match status" value="1"/>
</dbReference>
<evidence type="ECO:0000313" key="1">
    <source>
        <dbReference type="EMBL" id="CAH9115857.1"/>
    </source>
</evidence>
<dbReference type="Proteomes" id="UP001152523">
    <property type="component" value="Unassembled WGS sequence"/>
</dbReference>
<proteinExistence type="predicted"/>
<keyword evidence="2" id="KW-1185">Reference proteome</keyword>
<gene>
    <name evidence="1" type="ORF">CEPIT_LOCUS21268</name>
</gene>
<accession>A0AAV0E6E9</accession>
<dbReference type="PANTHER" id="PTHR48152">
    <property type="entry name" value="F1C9.34 PROTEIN"/>
    <property type="match status" value="1"/>
</dbReference>
<dbReference type="InterPro" id="IPR009291">
    <property type="entry name" value="Vps62"/>
</dbReference>
<sequence length="539" mass="58650">MSSMPIESAFRLPNSLPAWPTGDGFGKGIIDLGGLLVSEVSTFSKVFETKEGGPSGNGATFFEPSIIPDGFSLLGYYAQPNNMPLFGSVLVAKDTSPDGSSAGALKAPLDYTQLLNIKKDNTTAYFWLPVAPSGYKAVGNVITIDSQKPALDKIGCVRDDFTDIAENDEWIWGSKGLNVYSTRPKVRGIQALGLSTGTFMAQLSSGGTELSSSVLSCLKNVNKLNKSGMPNLDQIKELIKVYSPFIYFDSKEEYFPSSVTWFFKNGALLYTRGKESSPVAVEPTGANLPQGSSNNDSYWLDLPTSEAEKERVKKGNLQDFTSYIHVKPMFGSTYTDLVFWVFYPFNGPARAKVEFVTVNLGTLGQHIGDWEHVTLRISNFTGELKKVYFSQHNTGTWIKGSQVEFQDGNKPITYSSFNGHAAYPKAGDVLQGTKNIGLRNDTDKGKIFVDTGASFSIVSAEYLGTNDVVEPAWLNYTGKWGPKIKNNVGTELSKVENALPGKLKAAMDKVVGILPAEALGEDGPIGPKRKEIWTGDERS</sequence>
<dbReference type="AlphaFoldDB" id="A0AAV0E6E9"/>
<comment type="caution">
    <text evidence="1">The sequence shown here is derived from an EMBL/GenBank/DDBJ whole genome shotgun (WGS) entry which is preliminary data.</text>
</comment>
<dbReference type="EMBL" id="CAMAPF010000255">
    <property type="protein sequence ID" value="CAH9115857.1"/>
    <property type="molecule type" value="Genomic_DNA"/>
</dbReference>